<feature type="region of interest" description="Disordered" evidence="6">
    <location>
        <begin position="267"/>
        <end position="313"/>
    </location>
</feature>
<evidence type="ECO:0000256" key="4">
    <source>
        <dbReference type="ARBA" id="ARBA00023242"/>
    </source>
</evidence>
<dbReference type="EMBL" id="JANBUL010000302">
    <property type="protein sequence ID" value="KAJ2777265.1"/>
    <property type="molecule type" value="Genomic_DNA"/>
</dbReference>
<keyword evidence="8" id="KW-1185">Reference proteome</keyword>
<keyword evidence="3 5" id="KW-0690">Ribosome biogenesis</keyword>
<feature type="compositionally biased region" description="Low complexity" evidence="6">
    <location>
        <begin position="285"/>
        <end position="294"/>
    </location>
</feature>
<feature type="compositionally biased region" description="Basic and acidic residues" evidence="6">
    <location>
        <begin position="177"/>
        <end position="193"/>
    </location>
</feature>
<gene>
    <name evidence="7" type="primary">RRS1</name>
    <name evidence="7" type="ORF">H4R18_005236</name>
</gene>
<evidence type="ECO:0000256" key="2">
    <source>
        <dbReference type="ARBA" id="ARBA00010077"/>
    </source>
</evidence>
<dbReference type="GO" id="GO:0042254">
    <property type="term" value="P:ribosome biogenesis"/>
    <property type="evidence" value="ECO:0007669"/>
    <property type="project" value="UniProtKB-KW"/>
</dbReference>
<dbReference type="Proteomes" id="UP001140217">
    <property type="component" value="Unassembled WGS sequence"/>
</dbReference>
<reference evidence="7" key="1">
    <citation type="submission" date="2022-07" db="EMBL/GenBank/DDBJ databases">
        <title>Phylogenomic reconstructions and comparative analyses of Kickxellomycotina fungi.</title>
        <authorList>
            <person name="Reynolds N.K."/>
            <person name="Stajich J.E."/>
            <person name="Barry K."/>
            <person name="Grigoriev I.V."/>
            <person name="Crous P."/>
            <person name="Smith M.E."/>
        </authorList>
    </citation>
    <scope>NUCLEOTIDE SEQUENCE</scope>
    <source>
        <strain evidence="7">NBRC 105414</strain>
    </source>
</reference>
<evidence type="ECO:0000313" key="7">
    <source>
        <dbReference type="EMBL" id="KAJ2777265.1"/>
    </source>
</evidence>
<dbReference type="Pfam" id="PF04939">
    <property type="entry name" value="RRS1"/>
    <property type="match status" value="1"/>
</dbReference>
<dbReference type="GO" id="GO:0005634">
    <property type="term" value="C:nucleus"/>
    <property type="evidence" value="ECO:0007669"/>
    <property type="project" value="UniProtKB-SubCell"/>
</dbReference>
<accession>A0A9W8H5M2</accession>
<name>A0A9W8H5M2_9FUNG</name>
<dbReference type="OrthoDB" id="28455at2759"/>
<evidence type="ECO:0000256" key="6">
    <source>
        <dbReference type="SAM" id="MobiDB-lite"/>
    </source>
</evidence>
<evidence type="ECO:0000313" key="8">
    <source>
        <dbReference type="Proteomes" id="UP001140217"/>
    </source>
</evidence>
<feature type="region of interest" description="Disordered" evidence="6">
    <location>
        <begin position="177"/>
        <end position="204"/>
    </location>
</feature>
<proteinExistence type="inferred from homology"/>
<comment type="caution">
    <text evidence="7">The sequence shown here is derived from an EMBL/GenBank/DDBJ whole genome shotgun (WGS) entry which is preliminary data.</text>
</comment>
<keyword evidence="4 5" id="KW-0539">Nucleus</keyword>
<organism evidence="7 8">
    <name type="scientific">Coemansia javaensis</name>
    <dbReference type="NCBI Taxonomy" id="2761396"/>
    <lineage>
        <taxon>Eukaryota</taxon>
        <taxon>Fungi</taxon>
        <taxon>Fungi incertae sedis</taxon>
        <taxon>Zoopagomycota</taxon>
        <taxon>Kickxellomycotina</taxon>
        <taxon>Kickxellomycetes</taxon>
        <taxon>Kickxellales</taxon>
        <taxon>Kickxellaceae</taxon>
        <taxon>Coemansia</taxon>
    </lineage>
</organism>
<protein>
    <recommendedName>
        <fullName evidence="5">Ribosome biogenesis regulatory protein</fullName>
    </recommendedName>
</protein>
<sequence>MDVSGILEEHKSRFRPVQVERLIPVEHDLGCLASFDINLLDAGRLRDEGKARERYLKELSREGVQLLANELFSAPTVVDEDSVYAELPKRTTVLPREKPVPKEKPMTRWEKFAKTKGIQTHKKGAMVFDEARGEWRPRFGFKGVNNDDQKPWLIEVPQNADQYQDQYQVRRDEKRARIDKNARRQQRNAEEAAAKSLGLKNPYSMRKRDLQSALVLSKGSTASMGKFDAKLEGEPRVKGLRKKRPALVAADGAEKARSMEILGRVAKGDSSATVLNVRKAQRAMNNSNKSSSSSQAKPKANPRSSGNKRKSRA</sequence>
<evidence type="ECO:0000256" key="1">
    <source>
        <dbReference type="ARBA" id="ARBA00004123"/>
    </source>
</evidence>
<dbReference type="AlphaFoldDB" id="A0A9W8H5M2"/>
<evidence type="ECO:0000256" key="3">
    <source>
        <dbReference type="ARBA" id="ARBA00022517"/>
    </source>
</evidence>
<evidence type="ECO:0000256" key="5">
    <source>
        <dbReference type="RuleBase" id="RU364132"/>
    </source>
</evidence>
<comment type="function">
    <text evidence="5">Involved in ribosomal large subunit assembly.</text>
</comment>
<dbReference type="InterPro" id="IPR007023">
    <property type="entry name" value="Ribosom_reg"/>
</dbReference>
<comment type="similarity">
    <text evidence="2 5">Belongs to the RRS1 family.</text>
</comment>
<comment type="subcellular location">
    <subcellularLocation>
        <location evidence="1 5">Nucleus</location>
    </subcellularLocation>
</comment>